<dbReference type="SUPFAM" id="SSF52833">
    <property type="entry name" value="Thioredoxin-like"/>
    <property type="match status" value="1"/>
</dbReference>
<keyword evidence="1" id="KW-1133">Transmembrane helix</keyword>
<dbReference type="InterPro" id="IPR013766">
    <property type="entry name" value="Thioredoxin_domain"/>
</dbReference>
<dbReference type="PANTHER" id="PTHR42852:SF18">
    <property type="entry name" value="CHROMOSOME UNDETERMINED SCAFFOLD_47, WHOLE GENOME SHOTGUN SEQUENCE"/>
    <property type="match status" value="1"/>
</dbReference>
<sequence>MDETPQSIGGVGTTGLQWCLSHLDSRSVADMASSLTSSPDTSPAARERRWLLPVIVLVLLAAGWFGWRAFSPSRQVPAASFTLLDGQKLSTRDLKGKVYLVNFWATSCATCVKEMPNMIQTYNKFKGQGLEFVAVAMRYDPPMYVMNYSQTRQLPFKVAMDADGAAARAFGDVQLTPTTFLVDRDGRILKRYVGEPEWAAFETLLRDTLAKQA</sequence>
<feature type="domain" description="Thioredoxin" evidence="2">
    <location>
        <begin position="70"/>
        <end position="210"/>
    </location>
</feature>
<dbReference type="InterPro" id="IPR050553">
    <property type="entry name" value="Thioredoxin_ResA/DsbE_sf"/>
</dbReference>
<dbReference type="Gene3D" id="3.40.30.10">
    <property type="entry name" value="Glutaredoxin"/>
    <property type="match status" value="1"/>
</dbReference>
<evidence type="ECO:0000259" key="2">
    <source>
        <dbReference type="PROSITE" id="PS51352"/>
    </source>
</evidence>
<dbReference type="PANTHER" id="PTHR42852">
    <property type="entry name" value="THIOL:DISULFIDE INTERCHANGE PROTEIN DSBE"/>
    <property type="match status" value="1"/>
</dbReference>
<proteinExistence type="predicted"/>
<organism evidence="3">
    <name type="scientific">Ralstonia solanacearum</name>
    <name type="common">Pseudomonas solanacearum</name>
    <dbReference type="NCBI Taxonomy" id="305"/>
    <lineage>
        <taxon>Bacteria</taxon>
        <taxon>Pseudomonadati</taxon>
        <taxon>Pseudomonadota</taxon>
        <taxon>Betaproteobacteria</taxon>
        <taxon>Burkholderiales</taxon>
        <taxon>Burkholderiaceae</taxon>
        <taxon>Ralstonia</taxon>
        <taxon>Ralstonia solanacearum species complex</taxon>
    </lineage>
</organism>
<protein>
    <submittedName>
        <fullName evidence="3">Thiol:disulfide interchange protein TlpA</fullName>
    </submittedName>
</protein>
<dbReference type="GO" id="GO:0016491">
    <property type="term" value="F:oxidoreductase activity"/>
    <property type="evidence" value="ECO:0007669"/>
    <property type="project" value="InterPro"/>
</dbReference>
<feature type="transmembrane region" description="Helical" evidence="1">
    <location>
        <begin position="50"/>
        <end position="67"/>
    </location>
</feature>
<keyword evidence="1" id="KW-0812">Transmembrane</keyword>
<dbReference type="EMBL" id="LN899819">
    <property type="protein sequence ID" value="CUV11138.1"/>
    <property type="molecule type" value="Genomic_DNA"/>
</dbReference>
<name>A0A0S4TM27_RALSL</name>
<evidence type="ECO:0000256" key="1">
    <source>
        <dbReference type="SAM" id="Phobius"/>
    </source>
</evidence>
<dbReference type="PROSITE" id="PS51352">
    <property type="entry name" value="THIOREDOXIN_2"/>
    <property type="match status" value="1"/>
</dbReference>
<dbReference type="InterPro" id="IPR013740">
    <property type="entry name" value="Redoxin"/>
</dbReference>
<accession>A0A0S4TM27</accession>
<keyword evidence="1" id="KW-0472">Membrane</keyword>
<dbReference type="CDD" id="cd02966">
    <property type="entry name" value="TlpA_like_family"/>
    <property type="match status" value="1"/>
</dbReference>
<dbReference type="AlphaFoldDB" id="A0A0S4TM27"/>
<gene>
    <name evidence="3" type="primary">tlpA</name>
    <name evidence="3" type="ORF">RUN39_v1_70006</name>
</gene>
<evidence type="ECO:0000313" key="3">
    <source>
        <dbReference type="EMBL" id="CUV11138.1"/>
    </source>
</evidence>
<reference evidence="3" key="1">
    <citation type="submission" date="2015-10" db="EMBL/GenBank/DDBJ databases">
        <authorList>
            <person name="Gilbert D.G."/>
        </authorList>
    </citation>
    <scope>NUCLEOTIDE SEQUENCE</scope>
    <source>
        <strain evidence="3">Phyl III-seqv23</strain>
    </source>
</reference>
<dbReference type="InterPro" id="IPR036249">
    <property type="entry name" value="Thioredoxin-like_sf"/>
</dbReference>
<dbReference type="Pfam" id="PF08534">
    <property type="entry name" value="Redoxin"/>
    <property type="match status" value="1"/>
</dbReference>